<proteinExistence type="inferred from homology"/>
<dbReference type="Proteomes" id="UP001193748">
    <property type="component" value="Unassembled WGS sequence"/>
</dbReference>
<evidence type="ECO:0000256" key="3">
    <source>
        <dbReference type="SAM" id="Coils"/>
    </source>
</evidence>
<accession>A0AAX0B3F2</accession>
<evidence type="ECO:0000256" key="2">
    <source>
        <dbReference type="PIRNR" id="PIRNR026508"/>
    </source>
</evidence>
<evidence type="ECO:0000313" key="4">
    <source>
        <dbReference type="EMBL" id="NRT89617.1"/>
    </source>
</evidence>
<dbReference type="Pfam" id="PF05816">
    <property type="entry name" value="TelA"/>
    <property type="match status" value="1"/>
</dbReference>
<keyword evidence="3" id="KW-0175">Coiled coil</keyword>
<comment type="similarity">
    <text evidence="1 2">Belongs to the TelA family.</text>
</comment>
<evidence type="ECO:0000313" key="5">
    <source>
        <dbReference type="Proteomes" id="UP001193748"/>
    </source>
</evidence>
<reference evidence="4" key="2">
    <citation type="journal article" date="2022" name="Nat. Biotechnol.">
        <title>Carbon-negative production of acetone and isopropanol by gas fermentation at industrial pilot scale.</title>
        <authorList>
            <person name="Liew F.E."/>
            <person name="Nogle R."/>
            <person name="Abdalla T."/>
            <person name="Rasor B.J."/>
            <person name="Canter C."/>
            <person name="Jensen R.O."/>
            <person name="Wang L."/>
            <person name="Strutz J."/>
            <person name="Chirania P."/>
            <person name="De Tissera S."/>
            <person name="Mueller A.P."/>
            <person name="Ruan Z."/>
            <person name="Gao A."/>
            <person name="Tran L."/>
            <person name="Engle N.L."/>
            <person name="Bromley J.C."/>
            <person name="Daniell J."/>
            <person name="Conrado R."/>
            <person name="Tschaplinski T.J."/>
            <person name="Giannone R.J."/>
            <person name="Hettich R.L."/>
            <person name="Karim A.S."/>
            <person name="Simpson S.D."/>
            <person name="Brown S.D."/>
            <person name="Leang C."/>
            <person name="Jewett M.C."/>
            <person name="Kopke M."/>
        </authorList>
    </citation>
    <scope>NUCLEOTIDE SEQUENCE</scope>
    <source>
        <strain evidence="4">DJ080</strain>
    </source>
</reference>
<dbReference type="AlphaFoldDB" id="A0AAX0B3F2"/>
<feature type="coiled-coil region" evidence="3">
    <location>
        <begin position="350"/>
        <end position="377"/>
    </location>
</feature>
<reference evidence="4" key="1">
    <citation type="submission" date="2020-05" db="EMBL/GenBank/DDBJ databases">
        <authorList>
            <person name="Brown S."/>
            <person name="Huntemann M."/>
            <person name="Clum A."/>
            <person name="Spunde A."/>
            <person name="Palaniappan K."/>
            <person name="Ritter S."/>
            <person name="Mikhailova N."/>
            <person name="Chen I.-M."/>
            <person name="Stamatis D."/>
            <person name="Reddy T."/>
            <person name="O'Malley R."/>
            <person name="Daum C."/>
            <person name="Shapiro N."/>
            <person name="Ivanova N."/>
            <person name="Kyrpides N."/>
            <person name="Woyke T."/>
        </authorList>
    </citation>
    <scope>NUCLEOTIDE SEQUENCE</scope>
    <source>
        <strain evidence="4">DJ080</strain>
    </source>
</reference>
<comment type="caution">
    <text evidence="4">The sequence shown here is derived from an EMBL/GenBank/DDBJ whole genome shotgun (WGS) entry which is preliminary data.</text>
</comment>
<protein>
    <submittedName>
        <fullName evidence="4">Uncharacterized protein YaaN involved in tellurite resistance</fullName>
    </submittedName>
</protein>
<dbReference type="PANTHER" id="PTHR38432:SF1">
    <property type="entry name" value="TELA-LIKE PROTEIN SAOUHSC_01408"/>
    <property type="match status" value="1"/>
</dbReference>
<gene>
    <name evidence="4" type="ORF">B0H41_003296</name>
</gene>
<name>A0AAX0B3F2_CLOBE</name>
<dbReference type="RefSeq" id="WP_077842756.1">
    <property type="nucleotide sequence ID" value="NZ_JABFUE010000002.1"/>
</dbReference>
<sequence length="381" mass="43503">MNDGFKENINMMPSLTFEPFEEEVPVAKVEESKQKEIFDESYLTEEEKKMVNEFVDKIDVNNTNSILQYGVGAQKKIADFSETALINVKTKDLGEVGEMLTNVVCELKNFESIEEKKGFLGIFKKSAEKITQMKAKYEKVEGNINKICSALENHQIQLLKDIAMLDKMYEINKVYFKELSMYILAGKKKLSKLEKEELPKLAERARISGLPEDAQATNDFVALCNRFDKKIHDLELTRMISLQMAPQIRLVQNNDSLMSEKIQSTLVNTIPLWKSQIVLALGVAHSNNAAKVQNEVTNMTNELLRKNAETLKMSTIETAKESERGIVDIETLKNTNESLISTLDEVLRIQSEGREKRKAAEAELQEIEGKLKDRLLQMRQR</sequence>
<evidence type="ECO:0000256" key="1">
    <source>
        <dbReference type="ARBA" id="ARBA00005541"/>
    </source>
</evidence>
<dbReference type="PIRSF" id="PIRSF026508">
    <property type="entry name" value="TelA"/>
    <property type="match status" value="1"/>
</dbReference>
<organism evidence="4 5">
    <name type="scientific">Clostridium beijerinckii</name>
    <name type="common">Clostridium MP</name>
    <dbReference type="NCBI Taxonomy" id="1520"/>
    <lineage>
        <taxon>Bacteria</taxon>
        <taxon>Bacillati</taxon>
        <taxon>Bacillota</taxon>
        <taxon>Clostridia</taxon>
        <taxon>Eubacteriales</taxon>
        <taxon>Clostridiaceae</taxon>
        <taxon>Clostridium</taxon>
    </lineage>
</organism>
<dbReference type="PANTHER" id="PTHR38432">
    <property type="entry name" value="TELA-LIKE PROTEIN SAOUHSC_01408"/>
    <property type="match status" value="1"/>
</dbReference>
<dbReference type="InterPro" id="IPR008863">
    <property type="entry name" value="Toxic_anion-R_TelA"/>
</dbReference>
<dbReference type="EMBL" id="JABSWW010000001">
    <property type="protein sequence ID" value="NRT89617.1"/>
    <property type="molecule type" value="Genomic_DNA"/>
</dbReference>